<keyword evidence="4" id="KW-1185">Reference proteome</keyword>
<evidence type="ECO:0000313" key="3">
    <source>
        <dbReference type="EMBL" id="ELY32231.1"/>
    </source>
</evidence>
<reference evidence="2" key="4">
    <citation type="submission" date="2016-09" db="EMBL/GenBank/DDBJ databases">
        <authorList>
            <person name="Pfeiffer F."/>
        </authorList>
    </citation>
    <scope>NUCLEOTIDE SEQUENCE</scope>
    <source>
        <strain evidence="2">ATCC 43099</strain>
        <plasmid evidence="2">pNMAG01</plasmid>
    </source>
</reference>
<dbReference type="AlphaFoldDB" id="D3T1G3"/>
<keyword evidence="1" id="KW-0472">Membrane</keyword>
<reference evidence="3 5" key="3">
    <citation type="journal article" date="2014" name="PLoS Genet.">
        <title>Phylogenetically driven sequencing of extremely halophilic archaea reveals strategies for static and dynamic osmo-response.</title>
        <authorList>
            <person name="Becker E.A."/>
            <person name="Seitzer P.M."/>
            <person name="Tritt A."/>
            <person name="Larsen D."/>
            <person name="Krusor M."/>
            <person name="Yao A.I."/>
            <person name="Wu D."/>
            <person name="Madern D."/>
            <person name="Eisen J.A."/>
            <person name="Darling A.E."/>
            <person name="Facciotti M.T."/>
        </authorList>
    </citation>
    <scope>NUCLEOTIDE SEQUENCE [LARGE SCALE GENOMIC DNA]</scope>
    <source>
        <strain evidence="5">ATCC 43099 / DSM 3394 / CCM 3739 / CIP 104546 / IAM 13178 / JCM 8861 / NBRC 102185 / NCIMB 2190 / MS3</strain>
        <strain evidence="3">MS-3</strain>
    </source>
</reference>
<dbReference type="PATRIC" id="fig|547559.17.peg.786"/>
<geneLocation type="plasmid" evidence="2 4">
    <name>pNMAG01</name>
</geneLocation>
<organism evidence="2 4">
    <name type="scientific">Natrialba magadii (strain ATCC 43099 / DSM 3394 / CCM 3739 / CIP 104546 / IAM 13178 / JCM 8861 / NBRC 102185 / NCIMB 2190 / MS3)</name>
    <name type="common">Natronobacterium magadii</name>
    <dbReference type="NCBI Taxonomy" id="547559"/>
    <lineage>
        <taxon>Archaea</taxon>
        <taxon>Methanobacteriati</taxon>
        <taxon>Methanobacteriota</taxon>
        <taxon>Stenosarchaea group</taxon>
        <taxon>Halobacteria</taxon>
        <taxon>Halobacteriales</taxon>
        <taxon>Natrialbaceae</taxon>
        <taxon>Natrialba</taxon>
    </lineage>
</organism>
<evidence type="ECO:0000313" key="4">
    <source>
        <dbReference type="Proteomes" id="UP000001879"/>
    </source>
</evidence>
<dbReference type="OrthoDB" id="375645at2157"/>
<evidence type="ECO:0000313" key="2">
    <source>
        <dbReference type="EMBL" id="ADD07422.1"/>
    </source>
</evidence>
<dbReference type="HOGENOM" id="CLU_2271117_0_0_2"/>
<protein>
    <submittedName>
        <fullName evidence="2">Uncharacterized protein</fullName>
    </submittedName>
</protein>
<reference evidence="2 4" key="2">
    <citation type="journal article" date="2012" name="BMC Genomics">
        <title>A comparative genomics perspective on the genetic content of the alkaliphilic haloarchaeon Natrialba magadii ATCC 43099T.</title>
        <authorList>
            <person name="Siddaramappa S."/>
            <person name="Challacombe J.F."/>
            <person name="Decastro R.E."/>
            <person name="Pfeiffer F."/>
            <person name="Sastre D.E."/>
            <person name="Gimenez M.I."/>
            <person name="Paggi R.A."/>
            <person name="Detter J.C."/>
            <person name="Davenport K.W."/>
            <person name="Goodwin L.A."/>
            <person name="Kyrpides N."/>
            <person name="Tapia R."/>
            <person name="Pitluck S."/>
            <person name="Lucas S."/>
            <person name="Woyke T."/>
            <person name="Maupin-Furlow J.A."/>
        </authorList>
    </citation>
    <scope>NUCLEOTIDE SEQUENCE [LARGE SCALE GENOMIC DNA]</scope>
    <source>
        <strain evidence="2">ATCC 43099</strain>
        <strain evidence="4">ATCC 43099 / DSM 3394 / CCM 3739 / CIP 104546 / IAM 13178 / JCM 8861 / NBRC 102185 / NCIMB 2190 / MS3</strain>
    </source>
</reference>
<keyword evidence="1" id="KW-0812">Transmembrane</keyword>
<dbReference type="GeneID" id="8826751"/>
<accession>D3T1G3</accession>
<gene>
    <name evidence="2" type="ordered locus">Nmag_3881</name>
    <name evidence="3" type="ORF">C500_04114</name>
</gene>
<dbReference type="KEGG" id="nmg:Nmag_3881"/>
<dbReference type="EMBL" id="CP001933">
    <property type="protein sequence ID" value="ADD07422.1"/>
    <property type="molecule type" value="Genomic_DNA"/>
</dbReference>
<keyword evidence="2" id="KW-0614">Plasmid</keyword>
<keyword evidence="1" id="KW-1133">Transmembrane helix</keyword>
<proteinExistence type="predicted"/>
<sequence length="102" mass="11018">MIPSTRIRQTLIAVCSPVASLLAAGWAYHLLLGTPSPATQRWIETTIPSLAGVEPHLIAALAPTVLVVSCVVTAVLAEQTARLTAAQTRRRELETHFFEESE</sequence>
<reference evidence="4" key="1">
    <citation type="submission" date="2010-02" db="EMBL/GenBank/DDBJ databases">
        <title>Complete sequence of plasmid 1 of Natrialba magadii ATCC 43099.</title>
        <authorList>
            <consortium name="US DOE Joint Genome Institute"/>
            <person name="Lucas S."/>
            <person name="Copeland A."/>
            <person name="Lapidus A."/>
            <person name="Cheng J.-F."/>
            <person name="Bruce D."/>
            <person name="Goodwin L."/>
            <person name="Pitluck S."/>
            <person name="Davenport K."/>
            <person name="Saunders E."/>
            <person name="Detter J.C."/>
            <person name="Han C."/>
            <person name="Tapia R."/>
            <person name="Land M."/>
            <person name="Hauser L."/>
            <person name="Kyrpides N."/>
            <person name="Mikhailova N."/>
            <person name="De Castro R.E."/>
            <person name="Maupin-Furlow J.A."/>
            <person name="Woyke T."/>
        </authorList>
    </citation>
    <scope>NUCLEOTIDE SEQUENCE [LARGE SCALE GENOMIC DNA]</scope>
    <source>
        <strain evidence="4">ATCC 43099 / DSM 3394 / CCM 3739 / CIP 104546 / IAM 13178 / JCM 8861 / NBRC 102185 / NCIMB 2190 / MS3</strain>
        <plasmid evidence="4">pNMAG01</plasmid>
    </source>
</reference>
<dbReference type="Proteomes" id="UP000001879">
    <property type="component" value="Plasmid pNMAG01"/>
</dbReference>
<dbReference type="EMBL" id="AOHS01000017">
    <property type="protein sequence ID" value="ELY32231.1"/>
    <property type="molecule type" value="Genomic_DNA"/>
</dbReference>
<dbReference type="RefSeq" id="WP_004214408.1">
    <property type="nucleotide sequence ID" value="NC_013923.1"/>
</dbReference>
<feature type="transmembrane region" description="Helical" evidence="1">
    <location>
        <begin position="57"/>
        <end position="77"/>
    </location>
</feature>
<dbReference type="Proteomes" id="UP000011543">
    <property type="component" value="Unassembled WGS sequence"/>
</dbReference>
<evidence type="ECO:0000313" key="5">
    <source>
        <dbReference type="Proteomes" id="UP000011543"/>
    </source>
</evidence>
<evidence type="ECO:0000256" key="1">
    <source>
        <dbReference type="SAM" id="Phobius"/>
    </source>
</evidence>
<name>D3T1G3_NATMM</name>